<dbReference type="EMBL" id="JACHBU010000008">
    <property type="protein sequence ID" value="MBB6510413.1"/>
    <property type="molecule type" value="Genomic_DNA"/>
</dbReference>
<reference evidence="1 2" key="1">
    <citation type="submission" date="2020-08" db="EMBL/GenBank/DDBJ databases">
        <title>The Agave Microbiome: Exploring the role of microbial communities in plant adaptations to desert environments.</title>
        <authorList>
            <person name="Partida-Martinez L.P."/>
        </authorList>
    </citation>
    <scope>NUCLEOTIDE SEQUENCE [LARGE SCALE GENOMIC DNA]</scope>
    <source>
        <strain evidence="1 2">AS3.12</strain>
    </source>
</reference>
<keyword evidence="2" id="KW-1185">Reference proteome</keyword>
<comment type="caution">
    <text evidence="1">The sequence shown here is derived from an EMBL/GenBank/DDBJ whole genome shotgun (WGS) entry which is preliminary data.</text>
</comment>
<dbReference type="AlphaFoldDB" id="A0A7X0JMP4"/>
<proteinExistence type="predicted"/>
<name>A0A7X0JMP4_9HYPH</name>
<accession>A0A7X0JMP4</accession>
<evidence type="ECO:0000313" key="2">
    <source>
        <dbReference type="Proteomes" id="UP000585437"/>
    </source>
</evidence>
<sequence length="83" mass="9483">MAQWQIALIREQGVNFAVAAVQDHVISNRHEADKVVSALSLRFGQPVVLLGASRHETYGRRDIVSFLQNIHPSQMPWRRIDLH</sequence>
<evidence type="ECO:0000313" key="1">
    <source>
        <dbReference type="EMBL" id="MBB6510413.1"/>
    </source>
</evidence>
<protein>
    <submittedName>
        <fullName evidence="1">Uncharacterized protein</fullName>
    </submittedName>
</protein>
<gene>
    <name evidence="1" type="ORF">F4695_003802</name>
</gene>
<dbReference type="Proteomes" id="UP000585437">
    <property type="component" value="Unassembled WGS sequence"/>
</dbReference>
<dbReference type="RefSeq" id="WP_184655593.1">
    <property type="nucleotide sequence ID" value="NZ_JACHBU010000008.1"/>
</dbReference>
<organism evidence="1 2">
    <name type="scientific">Rhizobium soli</name>
    <dbReference type="NCBI Taxonomy" id="424798"/>
    <lineage>
        <taxon>Bacteria</taxon>
        <taxon>Pseudomonadati</taxon>
        <taxon>Pseudomonadota</taxon>
        <taxon>Alphaproteobacteria</taxon>
        <taxon>Hyphomicrobiales</taxon>
        <taxon>Rhizobiaceae</taxon>
        <taxon>Rhizobium/Agrobacterium group</taxon>
        <taxon>Rhizobium</taxon>
    </lineage>
</organism>